<evidence type="ECO:0000313" key="2">
    <source>
        <dbReference type="EMBL" id="OUS46431.1"/>
    </source>
</evidence>
<accession>A0A1Y5IAD9</accession>
<evidence type="ECO:0000256" key="1">
    <source>
        <dbReference type="SAM" id="Phobius"/>
    </source>
</evidence>
<dbReference type="Proteomes" id="UP000195557">
    <property type="component" value="Unassembled WGS sequence"/>
</dbReference>
<reference evidence="2" key="1">
    <citation type="submission" date="2017-04" db="EMBL/GenBank/DDBJ databases">
        <title>Population genomics of picophytoplankton unveils novel chromosome hypervariability.</title>
        <authorList>
            <consortium name="DOE Joint Genome Institute"/>
            <person name="Blanc-Mathieu R."/>
            <person name="Krasovec M."/>
            <person name="Hebrard M."/>
            <person name="Yau S."/>
            <person name="Desgranges E."/>
            <person name="Martin J."/>
            <person name="Schackwitz W."/>
            <person name="Kuo A."/>
            <person name="Salin G."/>
            <person name="Donnadieu C."/>
            <person name="Desdevises Y."/>
            <person name="Sanchez-Ferandin S."/>
            <person name="Moreau H."/>
            <person name="Rivals E."/>
            <person name="Grigoriev I.V."/>
            <person name="Grimsley N."/>
            <person name="Eyre-Walker A."/>
            <person name="Piganeau G."/>
        </authorList>
    </citation>
    <scope>NUCLEOTIDE SEQUENCE [LARGE SCALE GENOMIC DNA]</scope>
    <source>
        <strain evidence="2">RCC 1115</strain>
    </source>
</reference>
<dbReference type="PANTHER" id="PTHR34859:SF2">
    <property type="entry name" value="LYSM DOMAIN-CONTAINING PROTEIN"/>
    <property type="match status" value="1"/>
</dbReference>
<sequence length="584" mass="60847">MRRAIESEANGARYGAAVDDGANEERVGRSKLNSGRRSTFAALGVALLTVGALALSRPGAMVRRASSQLGGFEGEFELPEDLDAYVDEMEFGPDVYAVLGSAGPDELLPGVQPKSKGEGGMLMSTEGGRNATLLRIKLLKEHLFAKDADNLHANDLVNAVAQATFDEGATQPPPVNVTSYQDKLKREIEQDKEILEKHEAMLAARAAARLSGYGKVVGGASNVNGAVVSNAINVDFCWKDSYGRGAGKIPNHCPAHKETLAGGVFCYTKCHHLGNYYRFGYDCHQRCGSGFTDHGLLCYSGNHGRGVGEIRCGWTTWASDSSTLGEHKSSGRRLLGGAAKTRLVCGGSMCGNYQDCLGLCYPHCPGSHPHWIGCNLCGVDCVRNGYNSGIAPSCPKKIYCSHGMEAATCAPGDEYDAGLCYPKCRSGFNGVGPVCWGTAPTVSGKKWVDCGMGAASDDAACGSAVTNQILGPLEIVAFVASAGSSGAATTGAKSGARAATKVAQAGSKASALKDAAKALDKAMEVHGKHTGYMSTMSSIANVQSETDAVRAAAELASLIDPTGVSSTVAAYAFDTCDKIHGKAS</sequence>
<dbReference type="eggNOG" id="ENOG502S6IW">
    <property type="taxonomic scope" value="Eukaryota"/>
</dbReference>
<feature type="transmembrane region" description="Helical" evidence="1">
    <location>
        <begin position="39"/>
        <end position="56"/>
    </location>
</feature>
<gene>
    <name evidence="2" type="ORF">BE221DRAFT_191902</name>
</gene>
<dbReference type="PANTHER" id="PTHR34859">
    <property type="entry name" value="UNNAMED PRODUCT"/>
    <property type="match status" value="1"/>
</dbReference>
<keyword evidence="1" id="KW-0812">Transmembrane</keyword>
<organism evidence="2">
    <name type="scientific">Ostreococcus tauri</name>
    <name type="common">Marine green alga</name>
    <dbReference type="NCBI Taxonomy" id="70448"/>
    <lineage>
        <taxon>Eukaryota</taxon>
        <taxon>Viridiplantae</taxon>
        <taxon>Chlorophyta</taxon>
        <taxon>Mamiellophyceae</taxon>
        <taxon>Mamiellales</taxon>
        <taxon>Bathycoccaceae</taxon>
        <taxon>Ostreococcus</taxon>
    </lineage>
</organism>
<keyword evidence="1" id="KW-1133">Transmembrane helix</keyword>
<name>A0A1Y5IAD9_OSTTA</name>
<keyword evidence="1" id="KW-0472">Membrane</keyword>
<proteinExistence type="predicted"/>
<dbReference type="EMBL" id="KZ155783">
    <property type="protein sequence ID" value="OUS46431.1"/>
    <property type="molecule type" value="Genomic_DNA"/>
</dbReference>
<dbReference type="AlphaFoldDB" id="A0A1Y5IAD9"/>
<protein>
    <submittedName>
        <fullName evidence="2">Uncharacterized protein</fullName>
    </submittedName>
</protein>